<protein>
    <submittedName>
        <fullName evidence="1">Uncharacterized protein</fullName>
    </submittedName>
</protein>
<name>A0ABQ9VLC9_SAGOE</name>
<evidence type="ECO:0000313" key="2">
    <source>
        <dbReference type="Proteomes" id="UP001266305"/>
    </source>
</evidence>
<accession>A0ABQ9VLC9</accession>
<keyword evidence="2" id="KW-1185">Reference proteome</keyword>
<comment type="caution">
    <text evidence="1">The sequence shown here is derived from an EMBL/GenBank/DDBJ whole genome shotgun (WGS) entry which is preliminary data.</text>
</comment>
<gene>
    <name evidence="1" type="ORF">P7K49_009935</name>
</gene>
<organism evidence="1 2">
    <name type="scientific">Saguinus oedipus</name>
    <name type="common">Cotton-top tamarin</name>
    <name type="synonym">Oedipomidas oedipus</name>
    <dbReference type="NCBI Taxonomy" id="9490"/>
    <lineage>
        <taxon>Eukaryota</taxon>
        <taxon>Metazoa</taxon>
        <taxon>Chordata</taxon>
        <taxon>Craniata</taxon>
        <taxon>Vertebrata</taxon>
        <taxon>Euteleostomi</taxon>
        <taxon>Mammalia</taxon>
        <taxon>Eutheria</taxon>
        <taxon>Euarchontoglires</taxon>
        <taxon>Primates</taxon>
        <taxon>Haplorrhini</taxon>
        <taxon>Platyrrhini</taxon>
        <taxon>Cebidae</taxon>
        <taxon>Callitrichinae</taxon>
        <taxon>Saguinus</taxon>
    </lineage>
</organism>
<dbReference type="Proteomes" id="UP001266305">
    <property type="component" value="Unassembled WGS sequence"/>
</dbReference>
<reference evidence="1 2" key="1">
    <citation type="submission" date="2023-05" db="EMBL/GenBank/DDBJ databases">
        <title>B98-5 Cell Line De Novo Hybrid Assembly: An Optical Mapping Approach.</title>
        <authorList>
            <person name="Kananen K."/>
            <person name="Auerbach J.A."/>
            <person name="Kautto E."/>
            <person name="Blachly J.S."/>
        </authorList>
    </citation>
    <scope>NUCLEOTIDE SEQUENCE [LARGE SCALE GENOMIC DNA]</scope>
    <source>
        <strain evidence="1">B95-8</strain>
        <tissue evidence="1">Cell line</tissue>
    </source>
</reference>
<dbReference type="EMBL" id="JASSZA010000005">
    <property type="protein sequence ID" value="KAK2110189.1"/>
    <property type="molecule type" value="Genomic_DNA"/>
</dbReference>
<proteinExistence type="predicted"/>
<sequence length="84" mass="9419">MMNGEDSRPNGQGQRMQGAWISEQLHGKRFLKVDLTRNTAMFRMLPHLGCLCHQKCGIGDSTPKMIVEKVIYLQELAGLLLCSS</sequence>
<evidence type="ECO:0000313" key="1">
    <source>
        <dbReference type="EMBL" id="KAK2110189.1"/>
    </source>
</evidence>